<comment type="similarity">
    <text evidence="3">Belongs to the metallo-dependent hydrolases superfamily. Adenosine and AMP deaminases family.</text>
</comment>
<feature type="domain" description="Adenosine deaminase" evidence="9">
    <location>
        <begin position="16"/>
        <end position="282"/>
    </location>
</feature>
<reference evidence="10 11" key="1">
    <citation type="submission" date="2019-07" db="EMBL/GenBank/DDBJ databases">
        <title>Genomes of Cafeteria roenbergensis.</title>
        <authorList>
            <person name="Fischer M.G."/>
            <person name="Hackl T."/>
            <person name="Roman M."/>
        </authorList>
    </citation>
    <scope>NUCLEOTIDE SEQUENCE [LARGE SCALE GENOMIC DNA]</scope>
    <source>
        <strain evidence="10 11">BVI</strain>
    </source>
</reference>
<keyword evidence="11" id="KW-1185">Reference proteome</keyword>
<evidence type="ECO:0000256" key="6">
    <source>
        <dbReference type="ARBA" id="ARBA00022726"/>
    </source>
</evidence>
<comment type="caution">
    <text evidence="10">The sequence shown here is derived from an EMBL/GenBank/DDBJ whole genome shotgun (WGS) entry which is preliminary data.</text>
</comment>
<accession>A0A5A8CT76</accession>
<sequence>MAALARAPLALARRLPKVELHVHLDGSIQAGSAPALDASSLGPAAFGRQVRRRDRSSMSASLKVFDRLVAGLQSASSLRNAASSVCDQLWREGVVWAEIRFCPALHTQRGLTPADALLAVKEGVAASKLPHSAVIACALRSMGSGHAERMVDAALEAGAHGFDVAGNEQDFPLEAAAGAAMRRAAAAGLGVTAHAGEWPGTGSNVLAALSAGASRIGHGIAVGGDAALVQAVIEAGATVECCPTANVGSGRAPSFSVHPIAALMRAGVKVSVSCDNLLASGSAETGPATPTGEVCRLLLPRSGAGPGEGGMGMSPAEVGRALSCGAAAAFGAPEQHRLAAVAALEQRGQGPAALALLSRIRSPGAARDGLGLGGSVLALAVEALTADAVSEVEQGGR</sequence>
<evidence type="ECO:0000256" key="5">
    <source>
        <dbReference type="ARBA" id="ARBA00022723"/>
    </source>
</evidence>
<dbReference type="OMA" id="RGWFRFQ"/>
<dbReference type="Proteomes" id="UP000323011">
    <property type="component" value="Unassembled WGS sequence"/>
</dbReference>
<dbReference type="AlphaFoldDB" id="A0A5A8CT76"/>
<proteinExistence type="inferred from homology"/>
<dbReference type="GO" id="GO:0006154">
    <property type="term" value="P:adenosine catabolic process"/>
    <property type="evidence" value="ECO:0007669"/>
    <property type="project" value="TreeGrafter"/>
</dbReference>
<dbReference type="GO" id="GO:0046103">
    <property type="term" value="P:inosine biosynthetic process"/>
    <property type="evidence" value="ECO:0007669"/>
    <property type="project" value="TreeGrafter"/>
</dbReference>
<dbReference type="GO" id="GO:0005829">
    <property type="term" value="C:cytosol"/>
    <property type="evidence" value="ECO:0007669"/>
    <property type="project" value="TreeGrafter"/>
</dbReference>
<dbReference type="GO" id="GO:0006166">
    <property type="term" value="P:purine ribonucleoside salvage"/>
    <property type="evidence" value="ECO:0007669"/>
    <property type="project" value="UniProtKB-KW"/>
</dbReference>
<dbReference type="EMBL" id="VLTN01000004">
    <property type="protein sequence ID" value="KAA0156273.1"/>
    <property type="molecule type" value="Genomic_DNA"/>
</dbReference>
<dbReference type="UniPathway" id="UPA00606"/>
<name>A0A5A8CT76_CAFRO</name>
<dbReference type="InterPro" id="IPR032466">
    <property type="entry name" value="Metal_Hydrolase"/>
</dbReference>
<keyword evidence="6" id="KW-0660">Purine salvage</keyword>
<dbReference type="PANTHER" id="PTHR11409:SF43">
    <property type="entry name" value="ADENOSINE DEAMINASE"/>
    <property type="match status" value="1"/>
</dbReference>
<dbReference type="InterPro" id="IPR006330">
    <property type="entry name" value="Ado/ade_deaminase"/>
</dbReference>
<evidence type="ECO:0000256" key="7">
    <source>
        <dbReference type="ARBA" id="ARBA00022801"/>
    </source>
</evidence>
<dbReference type="Gene3D" id="3.20.20.140">
    <property type="entry name" value="Metal-dependent hydrolases"/>
    <property type="match status" value="1"/>
</dbReference>
<evidence type="ECO:0000256" key="2">
    <source>
        <dbReference type="ARBA" id="ARBA00005058"/>
    </source>
</evidence>
<dbReference type="Pfam" id="PF00962">
    <property type="entry name" value="A_deaminase"/>
    <property type="match status" value="1"/>
</dbReference>
<dbReference type="PANTHER" id="PTHR11409">
    <property type="entry name" value="ADENOSINE DEAMINASE"/>
    <property type="match status" value="1"/>
</dbReference>
<keyword evidence="7" id="KW-0378">Hydrolase</keyword>
<comment type="cofactor">
    <cofactor evidence="1">
        <name>Zn(2+)</name>
        <dbReference type="ChEBI" id="CHEBI:29105"/>
    </cofactor>
</comment>
<dbReference type="GO" id="GO:0004000">
    <property type="term" value="F:adenosine deaminase activity"/>
    <property type="evidence" value="ECO:0007669"/>
    <property type="project" value="TreeGrafter"/>
</dbReference>
<keyword evidence="8" id="KW-0862">Zinc</keyword>
<keyword evidence="5" id="KW-0479">Metal-binding</keyword>
<dbReference type="EC" id="3.5.4.4" evidence="4"/>
<gene>
    <name evidence="10" type="ORF">FNF29_01066</name>
</gene>
<dbReference type="GO" id="GO:0043103">
    <property type="term" value="P:hypoxanthine salvage"/>
    <property type="evidence" value="ECO:0007669"/>
    <property type="project" value="TreeGrafter"/>
</dbReference>
<comment type="pathway">
    <text evidence="2">Purine metabolism; purine nucleoside salvage.</text>
</comment>
<dbReference type="InterPro" id="IPR001365">
    <property type="entry name" value="A_deaminase_dom"/>
</dbReference>
<evidence type="ECO:0000256" key="3">
    <source>
        <dbReference type="ARBA" id="ARBA00006676"/>
    </source>
</evidence>
<evidence type="ECO:0000259" key="9">
    <source>
        <dbReference type="Pfam" id="PF00962"/>
    </source>
</evidence>
<evidence type="ECO:0000256" key="8">
    <source>
        <dbReference type="ARBA" id="ARBA00022833"/>
    </source>
</evidence>
<organism evidence="10 11">
    <name type="scientific">Cafeteria roenbergensis</name>
    <name type="common">Marine flagellate</name>
    <dbReference type="NCBI Taxonomy" id="33653"/>
    <lineage>
        <taxon>Eukaryota</taxon>
        <taxon>Sar</taxon>
        <taxon>Stramenopiles</taxon>
        <taxon>Bigyra</taxon>
        <taxon>Opalozoa</taxon>
        <taxon>Bicosoecida</taxon>
        <taxon>Cafeteriaceae</taxon>
        <taxon>Cafeteria</taxon>
    </lineage>
</organism>
<dbReference type="SUPFAM" id="SSF51556">
    <property type="entry name" value="Metallo-dependent hydrolases"/>
    <property type="match status" value="1"/>
</dbReference>
<evidence type="ECO:0000313" key="10">
    <source>
        <dbReference type="EMBL" id="KAA0156273.1"/>
    </source>
</evidence>
<protein>
    <recommendedName>
        <fullName evidence="4">adenosine deaminase</fullName>
        <ecNumber evidence="4">3.5.4.4</ecNumber>
    </recommendedName>
</protein>
<dbReference type="GO" id="GO:0046872">
    <property type="term" value="F:metal ion binding"/>
    <property type="evidence" value="ECO:0007669"/>
    <property type="project" value="UniProtKB-KW"/>
</dbReference>
<evidence type="ECO:0000256" key="4">
    <source>
        <dbReference type="ARBA" id="ARBA00012784"/>
    </source>
</evidence>
<evidence type="ECO:0000313" key="11">
    <source>
        <dbReference type="Proteomes" id="UP000323011"/>
    </source>
</evidence>
<evidence type="ECO:0000256" key="1">
    <source>
        <dbReference type="ARBA" id="ARBA00001947"/>
    </source>
</evidence>